<dbReference type="SUPFAM" id="SSF51126">
    <property type="entry name" value="Pectin lyase-like"/>
    <property type="match status" value="1"/>
</dbReference>
<feature type="region of interest" description="Disordered" evidence="1">
    <location>
        <begin position="101"/>
        <end position="120"/>
    </location>
</feature>
<dbReference type="SMART" id="SM00710">
    <property type="entry name" value="PbH1"/>
    <property type="match status" value="3"/>
</dbReference>
<gene>
    <name evidence="2" type="ORF">GCM10009539_22300</name>
</gene>
<proteinExistence type="predicted"/>
<keyword evidence="3" id="KW-1185">Reference proteome</keyword>
<dbReference type="SUPFAM" id="SSF63825">
    <property type="entry name" value="YWTD domain"/>
    <property type="match status" value="1"/>
</dbReference>
<dbReference type="InterPro" id="IPR012334">
    <property type="entry name" value="Pectin_lyas_fold"/>
</dbReference>
<dbReference type="EMBL" id="BAAAGX010000008">
    <property type="protein sequence ID" value="GAA0236519.1"/>
    <property type="molecule type" value="Genomic_DNA"/>
</dbReference>
<dbReference type="Proteomes" id="UP001500967">
    <property type="component" value="Unassembled WGS sequence"/>
</dbReference>
<organism evidence="2 3">
    <name type="scientific">Cryptosporangium japonicum</name>
    <dbReference type="NCBI Taxonomy" id="80872"/>
    <lineage>
        <taxon>Bacteria</taxon>
        <taxon>Bacillati</taxon>
        <taxon>Actinomycetota</taxon>
        <taxon>Actinomycetes</taxon>
        <taxon>Cryptosporangiales</taxon>
        <taxon>Cryptosporangiaceae</taxon>
        <taxon>Cryptosporangium</taxon>
    </lineage>
</organism>
<evidence type="ECO:0000313" key="3">
    <source>
        <dbReference type="Proteomes" id="UP001500967"/>
    </source>
</evidence>
<name>A0ABN0U2I7_9ACTN</name>
<dbReference type="InterPro" id="IPR006626">
    <property type="entry name" value="PbH1"/>
</dbReference>
<feature type="region of interest" description="Disordered" evidence="1">
    <location>
        <begin position="345"/>
        <end position="437"/>
    </location>
</feature>
<reference evidence="2 3" key="1">
    <citation type="journal article" date="2019" name="Int. J. Syst. Evol. Microbiol.">
        <title>The Global Catalogue of Microorganisms (GCM) 10K type strain sequencing project: providing services to taxonomists for standard genome sequencing and annotation.</title>
        <authorList>
            <consortium name="The Broad Institute Genomics Platform"/>
            <consortium name="The Broad Institute Genome Sequencing Center for Infectious Disease"/>
            <person name="Wu L."/>
            <person name="Ma J."/>
        </authorList>
    </citation>
    <scope>NUCLEOTIDE SEQUENCE [LARGE SCALE GENOMIC DNA]</scope>
    <source>
        <strain evidence="2 3">JCM 10425</strain>
    </source>
</reference>
<sequence length="768" mass="79320">MTSTGRRRGLRRLRRGALALPVVALLAVTPIVIASPDRAPSITLASMRAWLVSTAPGFLGEVNALRDGAGATVPLGGSRGHRLQVVDQLDALLLHDSDTGTVRSIDPARPTEQTQRKFPRGTSVVSAADTVYVVDARMGTVQPLHPDSLRDAGPATDLGDRIDDAAPTPDGDLLVATGSATIARIHGGRVTRRVSVPASADHVAVAATSSRDVVVQVVGSGAGTVDNGEVTHLGIPGSDAAPLVAGDPGGDRVAVATNRLYLADLDAAEITPVDLALTSASRLGRPVIAGDRVYVADEGTGRLLGYDWSDRRVLEPVTVGPAGPLDVFTRGSVVWANDADGPDAVAVAPGSVHHVRKYGPRPQPTPTTENSRSPSASPSPSPSTSGDGSRSPSPSGTPEGSPSGTPRPGDTGPTVGPTVPATGPGSVTSESPEPADSGSLVACGAVLTRSVTLTADLHCSSGVALTVGADDVVIDLAGHRIVDDTVSSGYAETGIRVENHRGVRIRNGTVHGFRLAVSLTDTRDVELDRMVLERFQRSGVEAEQATGTTVRQSTITRGGAGNKGREPIRARASEVAVTGSELSGWNSSCLRGSTCSFTDTEFSFMIFPIDGTVTFSGGTIYCSGCNTSVGSHLRIEKSTIDYLITGYEPPTVLDSTIVGLGIVLENYYEKATVASAISGNRFTDGTRIDFRTERRVPVQFEFRNNTVVGSESDGIHVEAPAGSPIVLSGNHTSGSRGYGIWISPGGAQDGGGNVSQNDATPCLNIACG</sequence>
<feature type="compositionally biased region" description="Polar residues" evidence="1">
    <location>
        <begin position="545"/>
        <end position="556"/>
    </location>
</feature>
<protein>
    <submittedName>
        <fullName evidence="2">Uncharacterized protein</fullName>
    </submittedName>
</protein>
<comment type="caution">
    <text evidence="2">The sequence shown here is derived from an EMBL/GenBank/DDBJ whole genome shotgun (WGS) entry which is preliminary data.</text>
</comment>
<evidence type="ECO:0000313" key="2">
    <source>
        <dbReference type="EMBL" id="GAA0236519.1"/>
    </source>
</evidence>
<dbReference type="Gene3D" id="2.160.20.10">
    <property type="entry name" value="Single-stranded right-handed beta-helix, Pectin lyase-like"/>
    <property type="match status" value="1"/>
</dbReference>
<evidence type="ECO:0000256" key="1">
    <source>
        <dbReference type="SAM" id="MobiDB-lite"/>
    </source>
</evidence>
<feature type="region of interest" description="Disordered" evidence="1">
    <location>
        <begin position="543"/>
        <end position="565"/>
    </location>
</feature>
<feature type="compositionally biased region" description="Low complexity" evidence="1">
    <location>
        <begin position="371"/>
        <end position="428"/>
    </location>
</feature>
<dbReference type="InterPro" id="IPR011050">
    <property type="entry name" value="Pectin_lyase_fold/virulence"/>
</dbReference>
<accession>A0ABN0U2I7</accession>